<keyword evidence="1" id="KW-0812">Transmembrane</keyword>
<organism evidence="2 3">
    <name type="scientific">Rariglobus hedericola</name>
    <dbReference type="NCBI Taxonomy" id="2597822"/>
    <lineage>
        <taxon>Bacteria</taxon>
        <taxon>Pseudomonadati</taxon>
        <taxon>Verrucomicrobiota</taxon>
        <taxon>Opitutia</taxon>
        <taxon>Opitutales</taxon>
        <taxon>Opitutaceae</taxon>
        <taxon>Rariglobus</taxon>
    </lineage>
</organism>
<keyword evidence="3" id="KW-1185">Reference proteome</keyword>
<dbReference type="EMBL" id="VMBG01000001">
    <property type="protein sequence ID" value="TSJ79503.1"/>
    <property type="molecule type" value="Genomic_DNA"/>
</dbReference>
<name>A0A556QSA2_9BACT</name>
<protein>
    <recommendedName>
        <fullName evidence="4">Verru_Chthon cassette protein A</fullName>
    </recommendedName>
</protein>
<feature type="transmembrane region" description="Helical" evidence="1">
    <location>
        <begin position="21"/>
        <end position="44"/>
    </location>
</feature>
<dbReference type="Proteomes" id="UP000315648">
    <property type="component" value="Unassembled WGS sequence"/>
</dbReference>
<dbReference type="RefSeq" id="WP_144230044.1">
    <property type="nucleotide sequence ID" value="NZ_CBCRVV010000015.1"/>
</dbReference>
<proteinExistence type="predicted"/>
<keyword evidence="1" id="KW-1133">Transmembrane helix</keyword>
<gene>
    <name evidence="2" type="ORF">FPL22_09510</name>
</gene>
<dbReference type="OrthoDB" id="178599at2"/>
<keyword evidence="1" id="KW-0472">Membrane</keyword>
<accession>A0A556QSA2</accession>
<reference evidence="2 3" key="1">
    <citation type="submission" date="2019-07" db="EMBL/GenBank/DDBJ databases">
        <title>Description of 53C-WASEF.</title>
        <authorList>
            <person name="Pitt A."/>
            <person name="Hahn M.W."/>
        </authorList>
    </citation>
    <scope>NUCLEOTIDE SEQUENCE [LARGE SCALE GENOMIC DNA]</scope>
    <source>
        <strain evidence="2 3">53C-WASEF</strain>
    </source>
</reference>
<evidence type="ECO:0000256" key="1">
    <source>
        <dbReference type="SAM" id="Phobius"/>
    </source>
</evidence>
<comment type="caution">
    <text evidence="2">The sequence shown here is derived from an EMBL/GenBank/DDBJ whole genome shotgun (WGS) entry which is preliminary data.</text>
</comment>
<evidence type="ECO:0008006" key="4">
    <source>
        <dbReference type="Google" id="ProtNLM"/>
    </source>
</evidence>
<sequence>MALPRHPSLVAPHRRSRSEKGFALLITITLLAFLVLLLVSLASLTRVETQVASNSQSIAQARQNALLALNLALGELQKHAGPDQRVTARADVLPPPAANHTWATVPSAPPPAVQPTAAQYTAARSADTASINTYWRASRNRQWTGVWKNHQRDPFDPAAPKNFNPIPGHPSDDTLLTPAWLVSGNEEAATFSPDTTLTGLSITSQAADDTLTDSTGVTHRLLVGPRTTGAITPADLDRLVTAPQKEIRATNVPGTDGAPTLVGHYAWWVGDEGVKARANLIDHHAATATPEARRTRLQSAQRPAIEAMTTTGTDGLGATYPANSPDLLNIFNASQLTYLSPAAAFPAELKTRFHDLSVTSRGVLADTRNGGLKQDLSYLLGRPTLADFRTALQASYGNPAVAPSAVSNSLFSSVTTPYATLPPDVSSSAQKYSDGIFTNSATWEQLWSFANQGASIDASDTGTPRLQTRTQHGLSPLIMQSKLFYSLRIDGGTVWVDVQPVVVLANPYNVKLGPADYVVRFSGTQPRLRFGNSTDPTEYSLGASTTPGQIAIANVFTANTRFVLSSTGIEAGEALIFTISAADNPGLVDDRLTFDATSTTSVILKNDFDPLTAITINTNQALPGLVAGVTKTHAALTVGQSGMFTALYLDASGPNDPAKALQFTFAQYTVDPANGAGLFFLVDPISSGTRVGGGLMNFYNQPPGSAASTVPQQAPFYQVNYRALWVNYISNNSANNHPVEFARTYGKNGASAPVGSPFNPWLDAHHMRPSPGAATTRWGIVNRGENAAQDQSAPQTLTPLSVRSTDAGFQNFLYDLPRADRPLASLGQLQHFNTAGFITATSFLSQGSVAYNSGIVHTWQTNYPISNSYPQPRVVRDQLFFSSSNFGYHYDGSYLWNDIFWDRFYFSTYPQTGDFDFATDKLVNARYRPFRDLTTTPWDDETQFRGDARSAASNLLVEGAFNINSTSVEAWKAVFSSLKNVPVAAETATIAPYTRTLYPKSTSGSTGSGSGLNANAWNGFRDLTRDNIQALAEEMVLQIRKRGPFLSLSDFVNRRLTPPASDPHRMGLSGALQAAIDRVVNQRNDVTSPLNALTLTTVSNSFQENAYVLPNGLAGFPGYLLQADVLSALGPTLTARSDTFTIRTYGDSVNPATGTVTGRAWCEAVVQRLPDYVDPSLAATATPAANSTNAKFGRRFHIVSFRWLSPEDI</sequence>
<evidence type="ECO:0000313" key="3">
    <source>
        <dbReference type="Proteomes" id="UP000315648"/>
    </source>
</evidence>
<evidence type="ECO:0000313" key="2">
    <source>
        <dbReference type="EMBL" id="TSJ79503.1"/>
    </source>
</evidence>
<dbReference type="AlphaFoldDB" id="A0A556QSA2"/>